<dbReference type="CDD" id="cd01299">
    <property type="entry name" value="Met_dep_hydrolase_A"/>
    <property type="match status" value="1"/>
</dbReference>
<dbReference type="EMBL" id="JAEEAQ010000360">
    <property type="protein sequence ID" value="MBI0317027.1"/>
    <property type="molecule type" value="Genomic_DNA"/>
</dbReference>
<dbReference type="InterPro" id="IPR011059">
    <property type="entry name" value="Metal-dep_hydrolase_composite"/>
</dbReference>
<accession>A0ABS0RHZ0</accession>
<dbReference type="SUPFAM" id="SSF51556">
    <property type="entry name" value="Metallo-dependent hydrolases"/>
    <property type="match status" value="1"/>
</dbReference>
<sequence length="433" mass="44917">MTEPTTSETTRTALRVENATLVDGTGAAPIADAVVIADAEGTISYAGPAATAPPASGDAFTGRVIDAGGRTVLPGFFDCHTHLAYAHASPPGRRGELDPVLVTFDTAARMRQTLDAGITTARDLGGLSTGYRTAVETGRIEGPRLHTAVRIISHTGGHADVRLPDGTDLSGGEMSELADTEDEARLAVRKVLRAGADLVKICATGGMGSPYDQPDDEGLLEEEIRAVVDECRRHGGKPVAAHAQGNAGILNAIRGGVTSIEHGYGLDDRALEMAGERGVFVVPTLSTVYAGIDKATMEPYHYEKKVRWSGITKENISRAIGQGARIALGTDAAVCPHGQNLMELSYLVDLGMDPMDAIVAGTRTAAELLGVADRLGTLAPGRVADLVVCEGDPLADIGVLGDPANVVCVVQDGHVRKDTKGLLPSATPAGGRP</sequence>
<evidence type="ECO:0000313" key="3">
    <source>
        <dbReference type="Proteomes" id="UP000638849"/>
    </source>
</evidence>
<dbReference type="InterPro" id="IPR051781">
    <property type="entry name" value="Metallo-dep_Hydrolase"/>
</dbReference>
<dbReference type="InterPro" id="IPR032466">
    <property type="entry name" value="Metal_Hydrolase"/>
</dbReference>
<dbReference type="InterPro" id="IPR057744">
    <property type="entry name" value="OTAase-like"/>
</dbReference>
<reference evidence="2 3" key="1">
    <citation type="submission" date="2020-12" db="EMBL/GenBank/DDBJ databases">
        <authorList>
            <person name="Kusuma A.B."/>
            <person name="Nouioui I."/>
            <person name="Goodfellow M."/>
        </authorList>
    </citation>
    <scope>NUCLEOTIDE SEQUENCE [LARGE SCALE GENOMIC DNA]</scope>
    <source>
        <strain evidence="2 3">DSM 41764</strain>
    </source>
</reference>
<feature type="domain" description="Amidohydrolase-related" evidence="1">
    <location>
        <begin position="71"/>
        <end position="415"/>
    </location>
</feature>
<dbReference type="PANTHER" id="PTHR43135">
    <property type="entry name" value="ALPHA-D-RIBOSE 1-METHYLPHOSPHONATE 5-TRIPHOSPHATE DIPHOSPHATASE"/>
    <property type="match status" value="1"/>
</dbReference>
<keyword evidence="3" id="KW-1185">Reference proteome</keyword>
<proteinExistence type="predicted"/>
<evidence type="ECO:0000313" key="2">
    <source>
        <dbReference type="EMBL" id="MBI0317027.1"/>
    </source>
</evidence>
<protein>
    <submittedName>
        <fullName evidence="2">Amidohydrolase family protein</fullName>
    </submittedName>
</protein>
<dbReference type="SUPFAM" id="SSF51338">
    <property type="entry name" value="Composite domain of metallo-dependent hydrolases"/>
    <property type="match status" value="1"/>
</dbReference>
<comment type="caution">
    <text evidence="2">The sequence shown here is derived from an EMBL/GenBank/DDBJ whole genome shotgun (WGS) entry which is preliminary data.</text>
</comment>
<dbReference type="InterPro" id="IPR006680">
    <property type="entry name" value="Amidohydro-rel"/>
</dbReference>
<name>A0ABS0RHZ0_9ACTN</name>
<dbReference type="Gene3D" id="3.20.20.140">
    <property type="entry name" value="Metal-dependent hydrolases"/>
    <property type="match status" value="1"/>
</dbReference>
<gene>
    <name evidence="2" type="ORF">JBF12_29405</name>
</gene>
<dbReference type="RefSeq" id="WP_198279800.1">
    <property type="nucleotide sequence ID" value="NZ_BAAAIF010000022.1"/>
</dbReference>
<dbReference type="Pfam" id="PF01979">
    <property type="entry name" value="Amidohydro_1"/>
    <property type="match status" value="1"/>
</dbReference>
<organism evidence="2 3">
    <name type="scientific">Streptomyces javensis</name>
    <dbReference type="NCBI Taxonomy" id="114698"/>
    <lineage>
        <taxon>Bacteria</taxon>
        <taxon>Bacillati</taxon>
        <taxon>Actinomycetota</taxon>
        <taxon>Actinomycetes</taxon>
        <taxon>Kitasatosporales</taxon>
        <taxon>Streptomycetaceae</taxon>
        <taxon>Streptomyces</taxon>
        <taxon>Streptomyces violaceusniger group</taxon>
    </lineage>
</organism>
<dbReference type="Gene3D" id="2.30.40.10">
    <property type="entry name" value="Urease, subunit C, domain 1"/>
    <property type="match status" value="1"/>
</dbReference>
<dbReference type="PANTHER" id="PTHR43135:SF3">
    <property type="entry name" value="ALPHA-D-RIBOSE 1-METHYLPHOSPHONATE 5-TRIPHOSPHATE DIPHOSPHATASE"/>
    <property type="match status" value="1"/>
</dbReference>
<evidence type="ECO:0000259" key="1">
    <source>
        <dbReference type="Pfam" id="PF01979"/>
    </source>
</evidence>
<dbReference type="Proteomes" id="UP000638849">
    <property type="component" value="Unassembled WGS sequence"/>
</dbReference>